<evidence type="ECO:0000256" key="1">
    <source>
        <dbReference type="SAM" id="Phobius"/>
    </source>
</evidence>
<evidence type="ECO:0000313" key="3">
    <source>
        <dbReference type="Proteomes" id="UP000783287"/>
    </source>
</evidence>
<dbReference type="Proteomes" id="UP000783287">
    <property type="component" value="Unassembled WGS sequence"/>
</dbReference>
<keyword evidence="1" id="KW-1133">Transmembrane helix</keyword>
<keyword evidence="1" id="KW-0812">Transmembrane</keyword>
<protein>
    <submittedName>
        <fullName evidence="2">Uncharacterized protein</fullName>
    </submittedName>
</protein>
<organism evidence="2 3">
    <name type="scientific">Candidatus Dojkabacteria bacterium</name>
    <dbReference type="NCBI Taxonomy" id="2099670"/>
    <lineage>
        <taxon>Bacteria</taxon>
        <taxon>Candidatus Dojkabacteria</taxon>
    </lineage>
</organism>
<dbReference type="EMBL" id="JAGQLK010000050">
    <property type="protein sequence ID" value="MCA9383291.1"/>
    <property type="molecule type" value="Genomic_DNA"/>
</dbReference>
<reference evidence="2" key="2">
    <citation type="journal article" date="2021" name="Microbiome">
        <title>Successional dynamics and alternative stable states in a saline activated sludge microbial community over 9 years.</title>
        <authorList>
            <person name="Wang Y."/>
            <person name="Ye J."/>
            <person name="Ju F."/>
            <person name="Liu L."/>
            <person name="Boyd J.A."/>
            <person name="Deng Y."/>
            <person name="Parks D.H."/>
            <person name="Jiang X."/>
            <person name="Yin X."/>
            <person name="Woodcroft B.J."/>
            <person name="Tyson G.W."/>
            <person name="Hugenholtz P."/>
            <person name="Polz M.F."/>
            <person name="Zhang T."/>
        </authorList>
    </citation>
    <scope>NUCLEOTIDE SEQUENCE</scope>
    <source>
        <strain evidence="2">HKST-UBA14</strain>
    </source>
</reference>
<feature type="transmembrane region" description="Helical" evidence="1">
    <location>
        <begin position="9"/>
        <end position="27"/>
    </location>
</feature>
<keyword evidence="1" id="KW-0472">Membrane</keyword>
<dbReference type="AlphaFoldDB" id="A0A955RIV5"/>
<gene>
    <name evidence="2" type="ORF">KC909_02915</name>
</gene>
<proteinExistence type="predicted"/>
<evidence type="ECO:0000313" key="2">
    <source>
        <dbReference type="EMBL" id="MCA9383291.1"/>
    </source>
</evidence>
<reference evidence="2" key="1">
    <citation type="submission" date="2020-04" db="EMBL/GenBank/DDBJ databases">
        <authorList>
            <person name="Zhang T."/>
        </authorList>
    </citation>
    <scope>NUCLEOTIDE SEQUENCE</scope>
    <source>
        <strain evidence="2">HKST-UBA14</strain>
    </source>
</reference>
<sequence length="235" mass="26104">MTKKYFKRITILTFSMLLMTVIVGIRVKAQEYRTDPECILFIAQNPIDGDPPCNDYCDALIIENGYNCTFGNPGGQFDLDNLDNSELLERTNVFGFDLGPADKAFPRLVRLVMFAMLSFVGLASMGYGFYGAYVRSTALDSPDKVELANKIFKNAVLGVLIAFGGVIILQILALVIGIEDNLTSFNVIPKRGNFVSITREDVENGFCLEEQLGYLDTGGGTEDEYRCEDGRWIPN</sequence>
<feature type="transmembrane region" description="Helical" evidence="1">
    <location>
        <begin position="111"/>
        <end position="134"/>
    </location>
</feature>
<feature type="transmembrane region" description="Helical" evidence="1">
    <location>
        <begin position="155"/>
        <end position="178"/>
    </location>
</feature>
<name>A0A955RIV5_9BACT</name>
<comment type="caution">
    <text evidence="2">The sequence shown here is derived from an EMBL/GenBank/DDBJ whole genome shotgun (WGS) entry which is preliminary data.</text>
</comment>
<accession>A0A955RIV5</accession>